<dbReference type="InterPro" id="IPR022653">
    <property type="entry name" value="De-COase2_pyr-phos_BS"/>
</dbReference>
<dbReference type="PROSITE" id="PS00879">
    <property type="entry name" value="ODR_DC_2_2"/>
    <property type="match status" value="1"/>
</dbReference>
<dbReference type="EC" id="4.1.1.20" evidence="5 6"/>
<dbReference type="InterPro" id="IPR029066">
    <property type="entry name" value="PLP-binding_barrel"/>
</dbReference>
<comment type="pathway">
    <text evidence="5 7">Amino-acid biosynthesis; L-lysine biosynthesis via DAP pathway; L-lysine from DL-2,6-diaminopimelate: step 1/1.</text>
</comment>
<dbReference type="Gene3D" id="3.20.20.10">
    <property type="entry name" value="Alanine racemase"/>
    <property type="match status" value="1"/>
</dbReference>
<feature type="binding site" evidence="5">
    <location>
        <position position="378"/>
    </location>
    <ligand>
        <name>substrate</name>
    </ligand>
</feature>
<evidence type="ECO:0000256" key="2">
    <source>
        <dbReference type="ARBA" id="ARBA00022793"/>
    </source>
</evidence>
<evidence type="ECO:0000313" key="10">
    <source>
        <dbReference type="Proteomes" id="UP000424966"/>
    </source>
</evidence>
<feature type="binding site" evidence="5">
    <location>
        <position position="343"/>
    </location>
    <ligand>
        <name>substrate</name>
    </ligand>
</feature>
<evidence type="ECO:0000313" key="9">
    <source>
        <dbReference type="EMBL" id="QGR70182.1"/>
    </source>
</evidence>
<evidence type="ECO:0000256" key="6">
    <source>
        <dbReference type="NCBIfam" id="TIGR01048"/>
    </source>
</evidence>
<evidence type="ECO:0000256" key="7">
    <source>
        <dbReference type="RuleBase" id="RU003738"/>
    </source>
</evidence>
<accession>A0ABX6F585</accession>
<feature type="binding site" evidence="5">
    <location>
        <position position="227"/>
    </location>
    <ligand>
        <name>pyridoxal 5'-phosphate</name>
        <dbReference type="ChEBI" id="CHEBI:597326"/>
    </ligand>
</feature>
<feature type="modified residue" description="N6-(pyridoxal phosphate)lysine" evidence="5">
    <location>
        <position position="54"/>
    </location>
</feature>
<dbReference type="RefSeq" id="WP_005185871.1">
    <property type="nucleotide sequence ID" value="NZ_CABHXW010000006.1"/>
</dbReference>
<dbReference type="SUPFAM" id="SSF51419">
    <property type="entry name" value="PLP-binding barrel"/>
    <property type="match status" value="1"/>
</dbReference>
<feature type="binding site" evidence="5">
    <location>
        <begin position="268"/>
        <end position="271"/>
    </location>
    <ligand>
        <name>pyridoxal 5'-phosphate</name>
        <dbReference type="ChEBI" id="CHEBI:597326"/>
    </ligand>
</feature>
<keyword evidence="10" id="KW-1185">Reference proteome</keyword>
<comment type="similarity">
    <text evidence="5">Belongs to the Orn/Lys/Arg decarboxylase class-II family. LysA subfamily.</text>
</comment>
<dbReference type="InterPro" id="IPR002986">
    <property type="entry name" value="DAP_deCOOHase_LysA"/>
</dbReference>
<proteinExistence type="inferred from homology"/>
<dbReference type="InterPro" id="IPR022644">
    <property type="entry name" value="De-COase2_N"/>
</dbReference>
<keyword evidence="5 7" id="KW-0457">Lysine biosynthesis</keyword>
<dbReference type="CDD" id="cd06828">
    <property type="entry name" value="PLPDE_III_DapDC"/>
    <property type="match status" value="1"/>
</dbReference>
<gene>
    <name evidence="5 9" type="primary">lysA</name>
    <name evidence="9" type="ORF">FOC37_07210</name>
</gene>
<dbReference type="GO" id="GO:0008836">
    <property type="term" value="F:diaminopimelate decarboxylase activity"/>
    <property type="evidence" value="ECO:0007669"/>
    <property type="project" value="UniProtKB-EC"/>
</dbReference>
<feature type="binding site" evidence="5">
    <location>
        <position position="378"/>
    </location>
    <ligand>
        <name>pyridoxal 5'-phosphate</name>
        <dbReference type="ChEBI" id="CHEBI:597326"/>
    </ligand>
</feature>
<comment type="subunit">
    <text evidence="5">Homodimer.</text>
</comment>
<comment type="cofactor">
    <cofactor evidence="1 5 7">
        <name>pyridoxal 5'-phosphate</name>
        <dbReference type="ChEBI" id="CHEBI:597326"/>
    </cofactor>
</comment>
<dbReference type="GeneID" id="58046038"/>
<evidence type="ECO:0000256" key="5">
    <source>
        <dbReference type="HAMAP-Rule" id="MF_02120"/>
    </source>
</evidence>
<dbReference type="Pfam" id="PF02784">
    <property type="entry name" value="Orn_Arg_deC_N"/>
    <property type="match status" value="1"/>
</dbReference>
<keyword evidence="4 5" id="KW-0456">Lyase</keyword>
<dbReference type="InterPro" id="IPR022657">
    <property type="entry name" value="De-COase2_CS"/>
</dbReference>
<dbReference type="SUPFAM" id="SSF50621">
    <property type="entry name" value="Alanine racemase C-terminal domain-like"/>
    <property type="match status" value="1"/>
</dbReference>
<dbReference type="Proteomes" id="UP000424966">
    <property type="component" value="Chromosome"/>
</dbReference>
<dbReference type="PRINTS" id="PR01181">
    <property type="entry name" value="DAPDCRBXLASE"/>
</dbReference>
<dbReference type="PANTHER" id="PTHR43727:SF2">
    <property type="entry name" value="GROUP IV DECARBOXYLASE"/>
    <property type="match status" value="1"/>
</dbReference>
<keyword evidence="2 5" id="KW-0210">Decarboxylase</keyword>
<evidence type="ECO:0000256" key="3">
    <source>
        <dbReference type="ARBA" id="ARBA00022898"/>
    </source>
</evidence>
<keyword evidence="3 5" id="KW-0663">Pyridoxal phosphate</keyword>
<dbReference type="EMBL" id="CP046294">
    <property type="protein sequence ID" value="QGR70182.1"/>
    <property type="molecule type" value="Genomic_DNA"/>
</dbReference>
<feature type="binding site" evidence="5">
    <location>
        <position position="311"/>
    </location>
    <ligand>
        <name>substrate</name>
    </ligand>
</feature>
<keyword evidence="5" id="KW-0028">Amino-acid biosynthesis</keyword>
<dbReference type="PANTHER" id="PTHR43727">
    <property type="entry name" value="DIAMINOPIMELATE DECARBOXYLASE"/>
    <property type="match status" value="1"/>
</dbReference>
<organism evidence="9 10">
    <name type="scientific">Yersinia intermedia</name>
    <dbReference type="NCBI Taxonomy" id="631"/>
    <lineage>
        <taxon>Bacteria</taxon>
        <taxon>Pseudomonadati</taxon>
        <taxon>Pseudomonadota</taxon>
        <taxon>Gammaproteobacteria</taxon>
        <taxon>Enterobacterales</taxon>
        <taxon>Yersiniaceae</taxon>
        <taxon>Yersinia</taxon>
    </lineage>
</organism>
<evidence type="ECO:0000259" key="8">
    <source>
        <dbReference type="Pfam" id="PF02784"/>
    </source>
</evidence>
<comment type="function">
    <text evidence="5">Specifically catalyzes the decarboxylation of meso-diaminopimelate (meso-DAP) to L-lysine.</text>
</comment>
<feature type="binding site" evidence="5">
    <location>
        <position position="271"/>
    </location>
    <ligand>
        <name>substrate</name>
    </ligand>
</feature>
<dbReference type="HAMAP" id="MF_02120">
    <property type="entry name" value="LysA"/>
    <property type="match status" value="1"/>
</dbReference>
<sequence>MPRTLYDTTSALTAQNLMALPERFGCPVWAYDGEIIAQRINQLRNFDVIRFAQKACSNIHILRLMREQGVKVDSVSLGEIERAIHAGFQPGQEPAEIVFTADLLDQATLLRVTELNIPVNAGSIDMLDQLGQHAPGHPVWLRINPGFGHGHSQKTNTGGENSKHGIWHQDLPQAIEKVKKYGLTLVGVHMHIGSGVDYQHLEQVCDAMVQQVIALGQDISAISAGGGLSIPYQFGDDEIDTEHYYGLWNKAREQIAAHLGHPVSLEIEPGRFLVAESGVLVAQVRAVKDMGRRHYVLVDAGFNDLMRPAMYGSYHHISLLPADGRDLTSAPLIDTVVGGPLCESGDVFTQEAGGGLETRALPAAKIGDYLVFHDTGAYGASMSSNYNSRPLLPEVLFEQGQPRLIRRRQTIEELIALEQI</sequence>
<dbReference type="NCBIfam" id="TIGR01048">
    <property type="entry name" value="lysA"/>
    <property type="match status" value="1"/>
</dbReference>
<dbReference type="InterPro" id="IPR009006">
    <property type="entry name" value="Ala_racemase/Decarboxylase_C"/>
</dbReference>
<dbReference type="InterPro" id="IPR000183">
    <property type="entry name" value="Orn/DAP/Arg_de-COase"/>
</dbReference>
<reference evidence="9 10" key="1">
    <citation type="submission" date="2019-11" db="EMBL/GenBank/DDBJ databases">
        <title>FDA dAtabase for Regulatory Grade micrObial Sequences (FDA-ARGOS): Supporting development and validation of Infectious Disease Dx tests.</title>
        <authorList>
            <person name="Patel R."/>
            <person name="Rucinski S."/>
            <person name="Tallon L."/>
            <person name="Sadzewicz L."/>
            <person name="Vavikolanu K."/>
            <person name="Mehta A."/>
            <person name="Aluvathingal J."/>
            <person name="Nadendla S."/>
            <person name="Nandy P."/>
            <person name="Geyer C."/>
            <person name="Yan Y."/>
            <person name="Sichtig H."/>
        </authorList>
    </citation>
    <scope>NUCLEOTIDE SEQUENCE [LARGE SCALE GENOMIC DNA]</scope>
    <source>
        <strain evidence="9 10">FDAARGOS_729</strain>
    </source>
</reference>
<evidence type="ECO:0000256" key="4">
    <source>
        <dbReference type="ARBA" id="ARBA00023239"/>
    </source>
</evidence>
<dbReference type="Gene3D" id="2.40.37.10">
    <property type="entry name" value="Lyase, Ornithine Decarboxylase, Chain A, domain 1"/>
    <property type="match status" value="1"/>
</dbReference>
<comment type="catalytic activity">
    <reaction evidence="5 7">
        <text>meso-2,6-diaminopimelate + H(+) = L-lysine + CO2</text>
        <dbReference type="Rhea" id="RHEA:15101"/>
        <dbReference type="ChEBI" id="CHEBI:15378"/>
        <dbReference type="ChEBI" id="CHEBI:16526"/>
        <dbReference type="ChEBI" id="CHEBI:32551"/>
        <dbReference type="ChEBI" id="CHEBI:57791"/>
        <dbReference type="EC" id="4.1.1.20"/>
    </reaction>
</comment>
<name>A0ABX6F585_YERIN</name>
<dbReference type="PROSITE" id="PS00878">
    <property type="entry name" value="ODR_DC_2_1"/>
    <property type="match status" value="1"/>
</dbReference>
<feature type="domain" description="Orn/DAP/Arg decarboxylase 2 N-terminal" evidence="8">
    <location>
        <begin position="42"/>
        <end position="275"/>
    </location>
</feature>
<dbReference type="PRINTS" id="PR01179">
    <property type="entry name" value="ODADCRBXLASE"/>
</dbReference>
<protein>
    <recommendedName>
        <fullName evidence="5 6">Diaminopimelate decarboxylase</fullName>
        <shortName evidence="5">DAP decarboxylase</shortName>
        <shortName evidence="5">DAPDC</shortName>
        <ecNumber evidence="5 6">4.1.1.20</ecNumber>
    </recommendedName>
</protein>
<evidence type="ECO:0000256" key="1">
    <source>
        <dbReference type="ARBA" id="ARBA00001933"/>
    </source>
</evidence>
<feature type="binding site" evidence="5">
    <location>
        <position position="307"/>
    </location>
    <ligand>
        <name>substrate</name>
    </ligand>
</feature>